<dbReference type="PANTHER" id="PTHR47510:SF3">
    <property type="entry name" value="ENDO_EXONUCLEASE_PHOSPHATASE DOMAIN-CONTAINING PROTEIN"/>
    <property type="match status" value="1"/>
</dbReference>
<feature type="compositionally biased region" description="Pro residues" evidence="1">
    <location>
        <begin position="174"/>
        <end position="190"/>
    </location>
</feature>
<evidence type="ECO:0000259" key="2">
    <source>
        <dbReference type="PROSITE" id="PS50878"/>
    </source>
</evidence>
<dbReference type="InterPro" id="IPR036691">
    <property type="entry name" value="Endo/exonu/phosph_ase_sf"/>
</dbReference>
<dbReference type="PANTHER" id="PTHR47510">
    <property type="entry name" value="REVERSE TRANSCRIPTASE DOMAIN-CONTAINING PROTEIN"/>
    <property type="match status" value="1"/>
</dbReference>
<dbReference type="KEGG" id="sliu:111364560"/>
<dbReference type="InterPro" id="IPR000477">
    <property type="entry name" value="RT_dom"/>
</dbReference>
<name>A0A9J7J0E5_SPOLT</name>
<feature type="compositionally biased region" description="Polar residues" evidence="1">
    <location>
        <begin position="201"/>
        <end position="213"/>
    </location>
</feature>
<dbReference type="Gene3D" id="3.60.10.10">
    <property type="entry name" value="Endonuclease/exonuclease/phosphatase"/>
    <property type="match status" value="1"/>
</dbReference>
<proteinExistence type="predicted"/>
<accession>A0A9J7J0E5</accession>
<evidence type="ECO:0000313" key="4">
    <source>
        <dbReference type="RefSeq" id="XP_022837235.1"/>
    </source>
</evidence>
<dbReference type="OrthoDB" id="10056483at2759"/>
<dbReference type="AlphaFoldDB" id="A0A9J7J0E5"/>
<sequence>MSNTASGFGFDPPPKLPTTQLNKHSRKHFNMNINILYQNVRGLRTKTTQFIYLLESAGFDLFSITESGLNEGIHDAEFVLPGYQILRCDRADGRKQGGVFLVATPRYELRRVPVPIDCNAVPNSHDRQLDLVLSASGSVSVGAADEGLQPVDEYHPPLAVSVDIGARAWSARLPPSPPPTPPPSRAPPAPSALSAPHAHNRSSPTHTSLLHNSQRAQSAINRELLWNFNKADFITMYDLLAKIDWSEMYCLQDQELVINLFYEKLYGVFDMCVPIKKNSLMNNNRYKYPVWYTADLIKDIQIKYKLHKKYKSSKLPHDYMEFARYRARVKAEIARAHDMYRDHVQQHLVREPRAFWGYVRSRRGNTNNRKLIKDGRVLADYECANEFARYFQSVYNPEPPVLSAAAAGASRAAGAARAHLALLRRADVRTALARLPPKRSAGPDGIPAFIFRDCSAVLVDPLLHLYNVFVRTATFPDRWKLTRVVPVPKGSGGTEACDYRPVAVLCTPAKVFESAIHSSLYSQVGPLLSDAQHGFRPGRGTTGNLLDLMTHVVPAVDAGQQVDVAYFDFRKAFDTVDNDILLSKLAGVGCTPHTLTFFSNYLRDRCQYVDCGGSLSEPYFTSTAIALLAAVSGIKLVTDIEE</sequence>
<organism evidence="3 4">
    <name type="scientific">Spodoptera litura</name>
    <name type="common">Asian cotton leafworm</name>
    <dbReference type="NCBI Taxonomy" id="69820"/>
    <lineage>
        <taxon>Eukaryota</taxon>
        <taxon>Metazoa</taxon>
        <taxon>Ecdysozoa</taxon>
        <taxon>Arthropoda</taxon>
        <taxon>Hexapoda</taxon>
        <taxon>Insecta</taxon>
        <taxon>Pterygota</taxon>
        <taxon>Neoptera</taxon>
        <taxon>Endopterygota</taxon>
        <taxon>Lepidoptera</taxon>
        <taxon>Glossata</taxon>
        <taxon>Ditrysia</taxon>
        <taxon>Noctuoidea</taxon>
        <taxon>Noctuidae</taxon>
        <taxon>Amphipyrinae</taxon>
        <taxon>Spodoptera</taxon>
    </lineage>
</organism>
<dbReference type="SUPFAM" id="SSF56672">
    <property type="entry name" value="DNA/RNA polymerases"/>
    <property type="match status" value="1"/>
</dbReference>
<feature type="region of interest" description="Disordered" evidence="1">
    <location>
        <begin position="1"/>
        <end position="21"/>
    </location>
</feature>
<keyword evidence="3" id="KW-1185">Reference proteome</keyword>
<evidence type="ECO:0000313" key="3">
    <source>
        <dbReference type="Proteomes" id="UP000301870"/>
    </source>
</evidence>
<feature type="domain" description="Reverse transcriptase" evidence="2">
    <location>
        <begin position="468"/>
        <end position="642"/>
    </location>
</feature>
<feature type="region of interest" description="Disordered" evidence="1">
    <location>
        <begin position="171"/>
        <end position="213"/>
    </location>
</feature>
<dbReference type="Pfam" id="PF00078">
    <property type="entry name" value="RVT_1"/>
    <property type="match status" value="1"/>
</dbReference>
<dbReference type="GeneID" id="111364560"/>
<gene>
    <name evidence="4" type="primary">LOC111364560</name>
</gene>
<dbReference type="Proteomes" id="UP000301870">
    <property type="component" value="Chromosome 5"/>
</dbReference>
<evidence type="ECO:0000256" key="1">
    <source>
        <dbReference type="SAM" id="MobiDB-lite"/>
    </source>
</evidence>
<protein>
    <submittedName>
        <fullName evidence="4">Uncharacterized protein LOC111364560</fullName>
    </submittedName>
</protein>
<dbReference type="PROSITE" id="PS50878">
    <property type="entry name" value="RT_POL"/>
    <property type="match status" value="1"/>
</dbReference>
<dbReference type="InterPro" id="IPR043502">
    <property type="entry name" value="DNA/RNA_pol_sf"/>
</dbReference>
<dbReference type="GO" id="GO:0071897">
    <property type="term" value="P:DNA biosynthetic process"/>
    <property type="evidence" value="ECO:0007669"/>
    <property type="project" value="UniProtKB-ARBA"/>
</dbReference>
<dbReference type="RefSeq" id="XP_022837235.1">
    <property type="nucleotide sequence ID" value="XM_022981467.1"/>
</dbReference>
<reference evidence="4" key="1">
    <citation type="submission" date="2025-08" db="UniProtKB">
        <authorList>
            <consortium name="RefSeq"/>
        </authorList>
    </citation>
    <scope>IDENTIFICATION</scope>
    <source>
        <strain evidence="4">Ishihara</strain>
        <tissue evidence="4">Whole body</tissue>
    </source>
</reference>